<dbReference type="Pfam" id="PF13772">
    <property type="entry name" value="AIG2_2"/>
    <property type="match status" value="1"/>
</dbReference>
<sequence>MGAIYDINKADEKKLDAYEEFPKVYVKKYFKIFGKKVMFYYMSSKTKQTEPSRRYLSSIIQGYKDCGYKDSHVLVSRARRIKAR</sequence>
<gene>
    <name evidence="1" type="ORF">METZ01_LOCUS46238</name>
</gene>
<name>A0A381RQ66_9ZZZZ</name>
<dbReference type="AlphaFoldDB" id="A0A381RQ66"/>
<protein>
    <submittedName>
        <fullName evidence="1">Uncharacterized protein</fullName>
    </submittedName>
</protein>
<dbReference type="Gene3D" id="3.10.490.10">
    <property type="entry name" value="Gamma-glutamyl cyclotransferase-like"/>
    <property type="match status" value="1"/>
</dbReference>
<reference evidence="1" key="1">
    <citation type="submission" date="2018-05" db="EMBL/GenBank/DDBJ databases">
        <authorList>
            <person name="Lanie J.A."/>
            <person name="Ng W.-L."/>
            <person name="Kazmierczak K.M."/>
            <person name="Andrzejewski T.M."/>
            <person name="Davidsen T.M."/>
            <person name="Wayne K.J."/>
            <person name="Tettelin H."/>
            <person name="Glass J.I."/>
            <person name="Rusch D."/>
            <person name="Podicherti R."/>
            <person name="Tsui H.-C.T."/>
            <person name="Winkler M.E."/>
        </authorList>
    </citation>
    <scope>NUCLEOTIDE SEQUENCE</scope>
</reference>
<dbReference type="SUPFAM" id="SSF110857">
    <property type="entry name" value="Gamma-glutamyl cyclotransferase-like"/>
    <property type="match status" value="1"/>
</dbReference>
<organism evidence="1">
    <name type="scientific">marine metagenome</name>
    <dbReference type="NCBI Taxonomy" id="408172"/>
    <lineage>
        <taxon>unclassified sequences</taxon>
        <taxon>metagenomes</taxon>
        <taxon>ecological metagenomes</taxon>
    </lineage>
</organism>
<accession>A0A381RQ66</accession>
<dbReference type="InterPro" id="IPR036568">
    <property type="entry name" value="GGCT-like_sf"/>
</dbReference>
<dbReference type="EMBL" id="UINC01002141">
    <property type="protein sequence ID" value="SUZ93384.1"/>
    <property type="molecule type" value="Genomic_DNA"/>
</dbReference>
<evidence type="ECO:0000313" key="1">
    <source>
        <dbReference type="EMBL" id="SUZ93384.1"/>
    </source>
</evidence>
<proteinExistence type="predicted"/>